<dbReference type="InterPro" id="IPR043502">
    <property type="entry name" value="DNA/RNA_pol_sf"/>
</dbReference>
<evidence type="ECO:0000256" key="3">
    <source>
        <dbReference type="ARBA" id="ARBA00022670"/>
    </source>
</evidence>
<reference evidence="20" key="1">
    <citation type="submission" date="2020-11" db="EMBL/GenBank/DDBJ databases">
        <authorList>
            <person name="Whiteford S."/>
        </authorList>
    </citation>
    <scope>NUCLEOTIDE SEQUENCE</scope>
</reference>
<dbReference type="PROSITE" id="PS50158">
    <property type="entry name" value="ZF_CCHC"/>
    <property type="match status" value="1"/>
</dbReference>
<keyword evidence="5" id="KW-0479">Metal-binding</keyword>
<keyword evidence="15" id="KW-0917">Virion maturation</keyword>
<keyword evidence="10" id="KW-0067">ATP-binding</keyword>
<dbReference type="Gene3D" id="3.30.420.10">
    <property type="entry name" value="Ribonuclease H-like superfamily/Ribonuclease H"/>
    <property type="match status" value="1"/>
</dbReference>
<evidence type="ECO:0000256" key="14">
    <source>
        <dbReference type="ARBA" id="ARBA00022932"/>
    </source>
</evidence>
<dbReference type="GO" id="GO:0004190">
    <property type="term" value="F:aspartic-type endopeptidase activity"/>
    <property type="evidence" value="ECO:0007669"/>
    <property type="project" value="UniProtKB-KW"/>
</dbReference>
<dbReference type="SUPFAM" id="SSF53098">
    <property type="entry name" value="Ribonuclease H-like"/>
    <property type="match status" value="1"/>
</dbReference>
<dbReference type="InterPro" id="IPR036397">
    <property type="entry name" value="RNaseH_sf"/>
</dbReference>
<evidence type="ECO:0000313" key="20">
    <source>
        <dbReference type="EMBL" id="CAG9137315.1"/>
    </source>
</evidence>
<dbReference type="Pfam" id="PF25597">
    <property type="entry name" value="SH3_retrovirus"/>
    <property type="match status" value="1"/>
</dbReference>
<dbReference type="Pfam" id="PF00098">
    <property type="entry name" value="zf-CCHC"/>
    <property type="match status" value="1"/>
</dbReference>
<dbReference type="InterPro" id="IPR057670">
    <property type="entry name" value="SH3_retrovirus"/>
</dbReference>
<dbReference type="Pfam" id="PF22936">
    <property type="entry name" value="Pol_BBD"/>
    <property type="match status" value="1"/>
</dbReference>
<dbReference type="Proteomes" id="UP000653454">
    <property type="component" value="Unassembled WGS sequence"/>
</dbReference>
<dbReference type="Gene3D" id="4.10.60.10">
    <property type="entry name" value="Zinc finger, CCHC-type"/>
    <property type="match status" value="1"/>
</dbReference>
<keyword evidence="12" id="KW-0229">DNA integration</keyword>
<evidence type="ECO:0000256" key="7">
    <source>
        <dbReference type="ARBA" id="ARBA00022750"/>
    </source>
</evidence>
<dbReference type="GO" id="GO:0042575">
    <property type="term" value="C:DNA polymerase complex"/>
    <property type="evidence" value="ECO:0007669"/>
    <property type="project" value="UniProtKB-ARBA"/>
</dbReference>
<dbReference type="GO" id="GO:0005524">
    <property type="term" value="F:ATP binding"/>
    <property type="evidence" value="ECO:0007669"/>
    <property type="project" value="UniProtKB-KW"/>
</dbReference>
<evidence type="ECO:0000259" key="18">
    <source>
        <dbReference type="PROSITE" id="PS50158"/>
    </source>
</evidence>
<gene>
    <name evidence="20" type="ORF">PLXY2_LOCUS15571</name>
</gene>
<keyword evidence="11" id="KW-0460">Magnesium</keyword>
<evidence type="ECO:0000256" key="10">
    <source>
        <dbReference type="ARBA" id="ARBA00022840"/>
    </source>
</evidence>
<evidence type="ECO:0000256" key="2">
    <source>
        <dbReference type="ARBA" id="ARBA00022612"/>
    </source>
</evidence>
<dbReference type="InterPro" id="IPR025724">
    <property type="entry name" value="GAG-pre-integrase_dom"/>
</dbReference>
<keyword evidence="16" id="KW-0233">DNA recombination</keyword>
<dbReference type="Pfam" id="PF14223">
    <property type="entry name" value="Retrotran_gag_2"/>
    <property type="match status" value="1"/>
</dbReference>
<evidence type="ECO:0000256" key="13">
    <source>
        <dbReference type="ARBA" id="ARBA00022918"/>
    </source>
</evidence>
<evidence type="ECO:0000256" key="8">
    <source>
        <dbReference type="ARBA" id="ARBA00022759"/>
    </source>
</evidence>
<dbReference type="InterPro" id="IPR001878">
    <property type="entry name" value="Znf_CCHC"/>
</dbReference>
<dbReference type="InterPro" id="IPR036875">
    <property type="entry name" value="Znf_CCHC_sf"/>
</dbReference>
<evidence type="ECO:0000256" key="6">
    <source>
        <dbReference type="ARBA" id="ARBA00022741"/>
    </source>
</evidence>
<dbReference type="InterPro" id="IPR039537">
    <property type="entry name" value="Retrotran_Ty1/copia-like"/>
</dbReference>
<evidence type="ECO:0000256" key="4">
    <source>
        <dbReference type="ARBA" id="ARBA00022722"/>
    </source>
</evidence>
<evidence type="ECO:0000259" key="19">
    <source>
        <dbReference type="PROSITE" id="PS50994"/>
    </source>
</evidence>
<dbReference type="InterPro" id="IPR001584">
    <property type="entry name" value="Integrase_cat-core"/>
</dbReference>
<proteinExistence type="predicted"/>
<organism evidence="20 21">
    <name type="scientific">Plutella xylostella</name>
    <name type="common">Diamondback moth</name>
    <name type="synonym">Plutella maculipennis</name>
    <dbReference type="NCBI Taxonomy" id="51655"/>
    <lineage>
        <taxon>Eukaryota</taxon>
        <taxon>Metazoa</taxon>
        <taxon>Ecdysozoa</taxon>
        <taxon>Arthropoda</taxon>
        <taxon>Hexapoda</taxon>
        <taxon>Insecta</taxon>
        <taxon>Pterygota</taxon>
        <taxon>Neoptera</taxon>
        <taxon>Endopterygota</taxon>
        <taxon>Lepidoptera</taxon>
        <taxon>Glossata</taxon>
        <taxon>Ditrysia</taxon>
        <taxon>Yponomeutoidea</taxon>
        <taxon>Plutellidae</taxon>
        <taxon>Plutella</taxon>
    </lineage>
</organism>
<evidence type="ECO:0000256" key="12">
    <source>
        <dbReference type="ARBA" id="ARBA00022908"/>
    </source>
</evidence>
<dbReference type="SUPFAM" id="SSF57756">
    <property type="entry name" value="Retrovirus zinc finger-like domains"/>
    <property type="match status" value="1"/>
</dbReference>
<keyword evidence="9" id="KW-0378">Hydrolase</keyword>
<keyword evidence="2" id="KW-1188">Viral release from host cell</keyword>
<keyword evidence="14" id="KW-0548">Nucleotidyltransferase</keyword>
<keyword evidence="7" id="KW-0064">Aspartyl protease</keyword>
<protein>
    <submittedName>
        <fullName evidence="20">(diamondback moth) hypothetical protein</fullName>
    </submittedName>
</protein>
<dbReference type="PROSITE" id="PS50994">
    <property type="entry name" value="INTEGRASE"/>
    <property type="match status" value="1"/>
</dbReference>
<dbReference type="GO" id="GO:0003676">
    <property type="term" value="F:nucleic acid binding"/>
    <property type="evidence" value="ECO:0007669"/>
    <property type="project" value="InterPro"/>
</dbReference>
<dbReference type="GO" id="GO:0015074">
    <property type="term" value="P:DNA integration"/>
    <property type="evidence" value="ECO:0007669"/>
    <property type="project" value="UniProtKB-KW"/>
</dbReference>
<keyword evidence="21" id="KW-1185">Reference proteome</keyword>
<keyword evidence="17" id="KW-0862">Zinc</keyword>
<dbReference type="EMBL" id="CAJHNJ030000206">
    <property type="protein sequence ID" value="CAG9137315.1"/>
    <property type="molecule type" value="Genomic_DNA"/>
</dbReference>
<comment type="function">
    <text evidence="1">The aspartyl protease (PR) mediates the proteolytic cleavages of the Gag and Gag-Pol polyproteins after assembly of the VLP.</text>
</comment>
<sequence length="863" mass="98301">MFRQTVIDESDRKYQLILWRESPDQPLLTYELCTNTYRLRCSPYIANRTILELAEQERESLPRAAAVLRTDVYVDDIITGTDSESDALSLQQELITLMKSGGYELRKWISNSSAILQGLPDDHKQLPLLFENSENPHTVAVLGVLYDPEALELREQKKTAKKTKIIVNINRLTSNMAMSSSRVMSVEKFDGTNFRQWKFQVKCALKANGIDISIPKPATNESDWLKKDGMAMYILTSSMDLKQITLIENCETAQEIMLKLESIYEQKSELNKMLIHERFYQYKMSVSDSVAEHISKVENLAQQLKDSGESVSDLAIITKILGTLPTKYRSLRQAWMSLDPKQQTLINLTARLLDEEASITCEEEQETALLVANTKQKNQKEASASTSTQNKTTKHRFECYNCGKRGHFSRECRAPRRGTKKPTSENTMLAFNVETNLSEVEENTWILDSGASAHMTFRKDFFEELVQCNQKSLTLGNKQSVEVRGIGKVMIKRLVNGQWEHSMLQGVLYVPSLRRNLFSEGVIVRRGYTIIKKHPNALIYKEKEVVMSVKITENNLYKLQIETVIPDSCNIVQSAHSDIKKWHERLGHINLKQLLNMSAQNVIEGLNIDNSESDFVCEACAYGKQSRLPFQKSIRGELQPGDLVYSDVCGPMSHTSVQDNGGEYVNKAYKEYVEKEGIFHEFTAPYTPEQNGRAERELRTIVESARSMLYARNVPLNLWAEAVNCAVYILNRTSSSQTPNKTPYELWNGVKPLLGHVKVFGSIGYVHVPDQLRTKLDKKSEKMILVGYDNTNYRMYNMSTKQIKVSKNVIFDENEVLQMKKNMAQICISDEENINDGNSQELAEISMEDSTLVDSSSIENAEL</sequence>
<keyword evidence="8" id="KW-0255">Endonuclease</keyword>
<keyword evidence="4" id="KW-0540">Nuclease</keyword>
<accession>A0A8S4G8A3</accession>
<dbReference type="GO" id="GO:0004519">
    <property type="term" value="F:endonuclease activity"/>
    <property type="evidence" value="ECO:0007669"/>
    <property type="project" value="UniProtKB-KW"/>
</dbReference>
<dbReference type="PANTHER" id="PTHR42648:SF11">
    <property type="entry name" value="TRANSPOSON TY4-P GAG-POL POLYPROTEIN"/>
    <property type="match status" value="1"/>
</dbReference>
<dbReference type="GO" id="GO:0003964">
    <property type="term" value="F:RNA-directed DNA polymerase activity"/>
    <property type="evidence" value="ECO:0007669"/>
    <property type="project" value="UniProtKB-KW"/>
</dbReference>
<evidence type="ECO:0000256" key="9">
    <source>
        <dbReference type="ARBA" id="ARBA00022801"/>
    </source>
</evidence>
<evidence type="ECO:0000256" key="16">
    <source>
        <dbReference type="ARBA" id="ARBA00023172"/>
    </source>
</evidence>
<evidence type="ECO:0000256" key="11">
    <source>
        <dbReference type="ARBA" id="ARBA00022842"/>
    </source>
</evidence>
<dbReference type="GO" id="GO:0008270">
    <property type="term" value="F:zinc ion binding"/>
    <property type="evidence" value="ECO:0007669"/>
    <property type="project" value="UniProtKB-KW"/>
</dbReference>
<evidence type="ECO:0000256" key="1">
    <source>
        <dbReference type="ARBA" id="ARBA00002180"/>
    </source>
</evidence>
<keyword evidence="17" id="KW-0863">Zinc-finger</keyword>
<dbReference type="SMART" id="SM00343">
    <property type="entry name" value="ZnF_C2HC"/>
    <property type="match status" value="1"/>
</dbReference>
<dbReference type="SUPFAM" id="SSF56672">
    <property type="entry name" value="DNA/RNA polymerases"/>
    <property type="match status" value="1"/>
</dbReference>
<feature type="domain" description="CCHC-type" evidence="18">
    <location>
        <begin position="399"/>
        <end position="413"/>
    </location>
</feature>
<evidence type="ECO:0000256" key="5">
    <source>
        <dbReference type="ARBA" id="ARBA00022723"/>
    </source>
</evidence>
<feature type="domain" description="Integrase catalytic" evidence="19">
    <location>
        <begin position="659"/>
        <end position="751"/>
    </location>
</feature>
<dbReference type="GO" id="GO:0006508">
    <property type="term" value="P:proteolysis"/>
    <property type="evidence" value="ECO:0007669"/>
    <property type="project" value="UniProtKB-KW"/>
</dbReference>
<evidence type="ECO:0000256" key="15">
    <source>
        <dbReference type="ARBA" id="ARBA00023113"/>
    </source>
</evidence>
<comment type="caution">
    <text evidence="20">The sequence shown here is derived from an EMBL/GenBank/DDBJ whole genome shotgun (WGS) entry which is preliminary data.</text>
</comment>
<dbReference type="PANTHER" id="PTHR42648">
    <property type="entry name" value="TRANSPOSASE, PUTATIVE-RELATED"/>
    <property type="match status" value="1"/>
</dbReference>
<dbReference type="InterPro" id="IPR054722">
    <property type="entry name" value="PolX-like_BBD"/>
</dbReference>
<dbReference type="Pfam" id="PF13976">
    <property type="entry name" value="gag_pre-integrs"/>
    <property type="match status" value="1"/>
</dbReference>
<dbReference type="GO" id="GO:0003887">
    <property type="term" value="F:DNA-directed DNA polymerase activity"/>
    <property type="evidence" value="ECO:0007669"/>
    <property type="project" value="UniProtKB-KW"/>
</dbReference>
<keyword evidence="14" id="KW-0239">DNA-directed DNA polymerase</keyword>
<evidence type="ECO:0000256" key="17">
    <source>
        <dbReference type="PROSITE-ProRule" id="PRU00047"/>
    </source>
</evidence>
<dbReference type="InterPro" id="IPR012337">
    <property type="entry name" value="RNaseH-like_sf"/>
</dbReference>
<keyword evidence="6" id="KW-0547">Nucleotide-binding</keyword>
<dbReference type="AlphaFoldDB" id="A0A8S4G8A3"/>
<evidence type="ECO:0000313" key="21">
    <source>
        <dbReference type="Proteomes" id="UP000653454"/>
    </source>
</evidence>
<keyword evidence="13" id="KW-0695">RNA-directed DNA polymerase</keyword>
<name>A0A8S4G8A3_PLUXY</name>
<keyword evidence="3" id="KW-0645">Protease</keyword>
<dbReference type="GO" id="GO:0006310">
    <property type="term" value="P:DNA recombination"/>
    <property type="evidence" value="ECO:0007669"/>
    <property type="project" value="UniProtKB-KW"/>
</dbReference>
<keyword evidence="14" id="KW-0808">Transferase</keyword>